<keyword evidence="2" id="KW-1185">Reference proteome</keyword>
<reference evidence="1" key="2">
    <citation type="submission" date="2022-01" db="EMBL/GenBank/DDBJ databases">
        <authorList>
            <person name="Yamashiro T."/>
            <person name="Shiraishi A."/>
            <person name="Satake H."/>
            <person name="Nakayama K."/>
        </authorList>
    </citation>
    <scope>NUCLEOTIDE SEQUENCE</scope>
</reference>
<name>A0ABQ4WIN4_9ASTR</name>
<evidence type="ECO:0000313" key="1">
    <source>
        <dbReference type="EMBL" id="GJS52757.1"/>
    </source>
</evidence>
<proteinExistence type="predicted"/>
<reference evidence="1" key="1">
    <citation type="journal article" date="2022" name="Int. J. Mol. Sci.">
        <title>Draft Genome of Tanacetum Coccineum: Genomic Comparison of Closely Related Tanacetum-Family Plants.</title>
        <authorList>
            <person name="Yamashiro T."/>
            <person name="Shiraishi A."/>
            <person name="Nakayama K."/>
            <person name="Satake H."/>
        </authorList>
    </citation>
    <scope>NUCLEOTIDE SEQUENCE</scope>
</reference>
<dbReference type="EMBL" id="BQNB010008677">
    <property type="protein sequence ID" value="GJS52757.1"/>
    <property type="molecule type" value="Genomic_DNA"/>
</dbReference>
<gene>
    <name evidence="1" type="ORF">Tco_0626119</name>
</gene>
<sequence length="85" mass="9851">MPLVRLEMRSRGFKASILLLISASWDSWDFLNQRLASIDDYRRKNDGVSKNEGNNLARLQTKWKDVEVSCGAAAYVEQKEEMWLT</sequence>
<protein>
    <submittedName>
        <fullName evidence="1">Uncharacterized protein</fullName>
    </submittedName>
</protein>
<evidence type="ECO:0000313" key="2">
    <source>
        <dbReference type="Proteomes" id="UP001151760"/>
    </source>
</evidence>
<accession>A0ABQ4WIN4</accession>
<organism evidence="1 2">
    <name type="scientific">Tanacetum coccineum</name>
    <dbReference type="NCBI Taxonomy" id="301880"/>
    <lineage>
        <taxon>Eukaryota</taxon>
        <taxon>Viridiplantae</taxon>
        <taxon>Streptophyta</taxon>
        <taxon>Embryophyta</taxon>
        <taxon>Tracheophyta</taxon>
        <taxon>Spermatophyta</taxon>
        <taxon>Magnoliopsida</taxon>
        <taxon>eudicotyledons</taxon>
        <taxon>Gunneridae</taxon>
        <taxon>Pentapetalae</taxon>
        <taxon>asterids</taxon>
        <taxon>campanulids</taxon>
        <taxon>Asterales</taxon>
        <taxon>Asteraceae</taxon>
        <taxon>Asteroideae</taxon>
        <taxon>Anthemideae</taxon>
        <taxon>Anthemidinae</taxon>
        <taxon>Tanacetum</taxon>
    </lineage>
</organism>
<dbReference type="Proteomes" id="UP001151760">
    <property type="component" value="Unassembled WGS sequence"/>
</dbReference>
<comment type="caution">
    <text evidence="1">The sequence shown here is derived from an EMBL/GenBank/DDBJ whole genome shotgun (WGS) entry which is preliminary data.</text>
</comment>